<comment type="function">
    <text evidence="3">Required for formate dehydrogenase (FDH) activity. Acts as a sulfur carrier protein that transfers sulfur from IscS to the molybdenum cofactor prior to its insertion into FDH.</text>
</comment>
<dbReference type="STRING" id="861298.SAMN04488136_13827"/>
<evidence type="ECO:0000256" key="3">
    <source>
        <dbReference type="HAMAP-Rule" id="MF_00187"/>
    </source>
</evidence>
<dbReference type="PANTHER" id="PTHR30592:SF1">
    <property type="entry name" value="SULFUR CARRIER PROTEIN FDHD"/>
    <property type="match status" value="1"/>
</dbReference>
<evidence type="ECO:0000256" key="2">
    <source>
        <dbReference type="ARBA" id="ARBA00023150"/>
    </source>
</evidence>
<evidence type="ECO:0000256" key="1">
    <source>
        <dbReference type="ARBA" id="ARBA00022490"/>
    </source>
</evidence>
<dbReference type="GO" id="GO:0005737">
    <property type="term" value="C:cytoplasm"/>
    <property type="evidence" value="ECO:0007669"/>
    <property type="project" value="UniProtKB-SubCell"/>
</dbReference>
<evidence type="ECO:0000313" key="4">
    <source>
        <dbReference type="EMBL" id="SDH94693.1"/>
    </source>
</evidence>
<accession>A0A1G8GK03</accession>
<dbReference type="InterPro" id="IPR003786">
    <property type="entry name" value="FdhD"/>
</dbReference>
<evidence type="ECO:0000313" key="5">
    <source>
        <dbReference type="Proteomes" id="UP000198854"/>
    </source>
</evidence>
<dbReference type="AlphaFoldDB" id="A0A1G8GK03"/>
<dbReference type="PANTHER" id="PTHR30592">
    <property type="entry name" value="FORMATE DEHYDROGENASE"/>
    <property type="match status" value="1"/>
</dbReference>
<feature type="active site" description="Cysteine persulfide intermediate" evidence="3">
    <location>
        <position position="133"/>
    </location>
</feature>
<keyword evidence="1 3" id="KW-0963">Cytoplasm</keyword>
<keyword evidence="2 3" id="KW-0501">Molybdenum cofactor biosynthesis</keyword>
<dbReference type="InterPro" id="IPR016193">
    <property type="entry name" value="Cytidine_deaminase-like"/>
</dbReference>
<reference evidence="4 5" key="1">
    <citation type="submission" date="2016-10" db="EMBL/GenBank/DDBJ databases">
        <authorList>
            <person name="de Groot N.N."/>
        </authorList>
    </citation>
    <scope>NUCLEOTIDE SEQUENCE [LARGE SCALE GENOMIC DNA]</scope>
    <source>
        <strain evidence="4 5">CGMCC 1.10228</strain>
    </source>
</reference>
<dbReference type="GO" id="GO:0097163">
    <property type="term" value="F:sulfur carrier activity"/>
    <property type="evidence" value="ECO:0007669"/>
    <property type="project" value="UniProtKB-UniRule"/>
</dbReference>
<comment type="similarity">
    <text evidence="3">Belongs to the FdhD family.</text>
</comment>
<gene>
    <name evidence="3" type="primary">fdhD</name>
    <name evidence="4" type="ORF">SAMN04488136_13827</name>
</gene>
<comment type="subcellular location">
    <subcellularLocation>
        <location evidence="3">Cytoplasm</location>
    </subcellularLocation>
</comment>
<dbReference type="Gene3D" id="3.40.140.10">
    <property type="entry name" value="Cytidine Deaminase, domain 2"/>
    <property type="match status" value="1"/>
</dbReference>
<dbReference type="SUPFAM" id="SSF53927">
    <property type="entry name" value="Cytidine deaminase-like"/>
    <property type="match status" value="1"/>
</dbReference>
<keyword evidence="5" id="KW-1185">Reference proteome</keyword>
<name>A0A1G8GK03_9VIBR</name>
<dbReference type="RefSeq" id="WP_093279098.1">
    <property type="nucleotide sequence ID" value="NZ_FNDD01000038.1"/>
</dbReference>
<dbReference type="GO" id="GO:0006777">
    <property type="term" value="P:Mo-molybdopterin cofactor biosynthetic process"/>
    <property type="evidence" value="ECO:0007669"/>
    <property type="project" value="UniProtKB-UniRule"/>
</dbReference>
<dbReference type="Pfam" id="PF02634">
    <property type="entry name" value="FdhD-NarQ"/>
    <property type="match status" value="1"/>
</dbReference>
<sequence length="293" mass="32627">MQLDKVSSSREGQPVCLKRVNRKRYSRQQGYSFASDLLAVEEPLQISIEWQTSGASQCEMWSMTMRTPGDDVNLVYGLLLSQNVVDSWLDIQSVRCFDEHVSHAMNHVLVTLKQGVEPRLAPSSRRFVSTSSCGVCGATSVKALQLSQRQVMDESHHWLAPEQVLTMPHLLNQNQQIFHQTGSVHGAAYIVNGDVIAVAEDIGRHNAVDKLFGYLARSEAWHPQGVLVLSSRVSFELMQKAVIAGVAVIVSVGAPSQVAVDIARQFDMTLIGFTKAEHFNLYNGHWRLMPEQE</sequence>
<dbReference type="Proteomes" id="UP000198854">
    <property type="component" value="Unassembled WGS sequence"/>
</dbReference>
<dbReference type="GO" id="GO:0016783">
    <property type="term" value="F:sulfurtransferase activity"/>
    <property type="evidence" value="ECO:0007669"/>
    <property type="project" value="InterPro"/>
</dbReference>
<protein>
    <recommendedName>
        <fullName evidence="3">Sulfur carrier protein FdhD</fullName>
    </recommendedName>
</protein>
<dbReference type="EMBL" id="FNDD01000038">
    <property type="protein sequence ID" value="SDH94693.1"/>
    <property type="molecule type" value="Genomic_DNA"/>
</dbReference>
<dbReference type="HAMAP" id="MF_00187">
    <property type="entry name" value="FdhD"/>
    <property type="match status" value="1"/>
</dbReference>
<proteinExistence type="inferred from homology"/>
<comment type="caution">
    <text evidence="3">Lacks conserved residue(s) required for the propagation of feature annotation.</text>
</comment>
<dbReference type="PIRSF" id="PIRSF015626">
    <property type="entry name" value="FdhD"/>
    <property type="match status" value="1"/>
</dbReference>
<dbReference type="Gene3D" id="3.10.20.10">
    <property type="match status" value="1"/>
</dbReference>
<organism evidence="4 5">
    <name type="scientific">Vibrio xiamenensis</name>
    <dbReference type="NCBI Taxonomy" id="861298"/>
    <lineage>
        <taxon>Bacteria</taxon>
        <taxon>Pseudomonadati</taxon>
        <taxon>Pseudomonadota</taxon>
        <taxon>Gammaproteobacteria</taxon>
        <taxon>Vibrionales</taxon>
        <taxon>Vibrionaceae</taxon>
        <taxon>Vibrio</taxon>
    </lineage>
</organism>
<dbReference type="OrthoDB" id="3197277at2"/>